<evidence type="ECO:0000313" key="4">
    <source>
        <dbReference type="Proteomes" id="UP000067434"/>
    </source>
</evidence>
<evidence type="ECO:0000256" key="1">
    <source>
        <dbReference type="SAM" id="MobiDB-lite"/>
    </source>
</evidence>
<protein>
    <recommendedName>
        <fullName evidence="2">Gins51 C-terminal domain-containing protein</fullName>
    </recommendedName>
</protein>
<dbReference type="EMBL" id="CP009961">
    <property type="protein sequence ID" value="AKG39194.1"/>
    <property type="molecule type" value="Genomic_DNA"/>
</dbReference>
<gene>
    <name evidence="3" type="ORF">MA03_08060</name>
</gene>
<feature type="region of interest" description="Disordered" evidence="1">
    <location>
        <begin position="100"/>
        <end position="129"/>
    </location>
</feature>
<evidence type="ECO:0000259" key="2">
    <source>
        <dbReference type="Pfam" id="PF22090"/>
    </source>
</evidence>
<feature type="compositionally biased region" description="Polar residues" evidence="1">
    <location>
        <begin position="110"/>
        <end position="125"/>
    </location>
</feature>
<proteinExistence type="predicted"/>
<feature type="domain" description="Gins51 C-terminal" evidence="2">
    <location>
        <begin position="139"/>
        <end position="178"/>
    </location>
</feature>
<dbReference type="RefSeq" id="WP_052884750.1">
    <property type="nucleotide sequence ID" value="NZ_CP009961.1"/>
</dbReference>
<dbReference type="GeneID" id="25402177"/>
<dbReference type="AlphaFoldDB" id="A0A0F7FJT8"/>
<dbReference type="Proteomes" id="UP000067434">
    <property type="component" value="Chromosome"/>
</dbReference>
<sequence>MDYSNIFAKFISELLNRNLERLEKDFYERTVNELNKLRGERVLARSISNTLKVMLILRLSKELMMLVTDPSKLDVETLPILEKKILLEIIDALKSLEPSQDVKDNAPKTGETSSTQKPGGESSRSPPIVSEVKQEGKTLVFFLKAYPRIIDHDLSLGPFNKGDIAYLPKRLAKELVNSGYVEEIVEITPPA</sequence>
<reference evidence="3 4" key="1">
    <citation type="journal article" date="2015" name="Stand. Genomic Sci.">
        <title>Complete genome sequence of and proposal of Thermofilum uzonense sp. nov. a novel hyperthermophilic crenarchaeon and emended description of the genus Thermofilum.</title>
        <authorList>
            <person name="Toshchakov S.V."/>
            <person name="Korzhenkov A.A."/>
            <person name="Samarov N.I."/>
            <person name="Mazunin I.O."/>
            <person name="Mozhey O.I."/>
            <person name="Shmyr I.S."/>
            <person name="Derbikova K.S."/>
            <person name="Taranov E.A."/>
            <person name="Dominova I.N."/>
            <person name="Bonch-Osmolovskaya E.A."/>
            <person name="Patrushev M.V."/>
            <person name="Podosokorskaya O.A."/>
            <person name="Kublanov I.V."/>
        </authorList>
    </citation>
    <scope>NUCLEOTIDE SEQUENCE [LARGE SCALE GENOMIC DNA]</scope>
    <source>
        <strain evidence="3 4">1807-2</strain>
    </source>
</reference>
<accession>A0A0F7FJT8</accession>
<dbReference type="STRING" id="1550241.MA03_08060"/>
<keyword evidence="4" id="KW-1185">Reference proteome</keyword>
<dbReference type="Pfam" id="PF22090">
    <property type="entry name" value="Gins51_C"/>
    <property type="match status" value="1"/>
</dbReference>
<dbReference type="OrthoDB" id="387098at2157"/>
<dbReference type="Gene3D" id="3.40.5.50">
    <property type="match status" value="1"/>
</dbReference>
<dbReference type="HOGENOM" id="CLU_1458262_0_0_2"/>
<dbReference type="PATRIC" id="fig|1550241.5.peg.1669"/>
<name>A0A0F7FJT8_9CREN</name>
<organism evidence="3 4">
    <name type="scientific">Infirmifilum uzonense</name>
    <dbReference type="NCBI Taxonomy" id="1550241"/>
    <lineage>
        <taxon>Archaea</taxon>
        <taxon>Thermoproteota</taxon>
        <taxon>Thermoprotei</taxon>
        <taxon>Thermofilales</taxon>
        <taxon>Thermofilaceae</taxon>
        <taxon>Infirmifilum</taxon>
    </lineage>
</organism>
<evidence type="ECO:0000313" key="3">
    <source>
        <dbReference type="EMBL" id="AKG39194.1"/>
    </source>
</evidence>
<dbReference type="InterPro" id="IPR054314">
    <property type="entry name" value="Gins51_C"/>
</dbReference>
<dbReference type="KEGG" id="thf:MA03_08060"/>